<dbReference type="InterPro" id="IPR015421">
    <property type="entry name" value="PyrdxlP-dep_Trfase_major"/>
</dbReference>
<comment type="catalytic activity">
    <reaction evidence="5 6">
        <text>N(6)-[(R)-lipoyl]-L-lysyl-[glycine-cleavage complex H protein] + glycine + H(+) = N(6)-[(R)-S(8)-aminomethyldihydrolipoyl]-L-lysyl-[glycine-cleavage complex H protein] + CO2</text>
        <dbReference type="Rhea" id="RHEA:24304"/>
        <dbReference type="Rhea" id="RHEA-COMP:10494"/>
        <dbReference type="Rhea" id="RHEA-COMP:10495"/>
        <dbReference type="ChEBI" id="CHEBI:15378"/>
        <dbReference type="ChEBI" id="CHEBI:16526"/>
        <dbReference type="ChEBI" id="CHEBI:57305"/>
        <dbReference type="ChEBI" id="CHEBI:83099"/>
        <dbReference type="ChEBI" id="CHEBI:83143"/>
        <dbReference type="EC" id="1.4.4.2"/>
    </reaction>
</comment>
<dbReference type="NCBIfam" id="TIGR00461">
    <property type="entry name" value="gcvP"/>
    <property type="match status" value="1"/>
</dbReference>
<dbReference type="InterPro" id="IPR049315">
    <property type="entry name" value="GDC-P_N"/>
</dbReference>
<evidence type="ECO:0000256" key="5">
    <source>
        <dbReference type="ARBA" id="ARBA00049026"/>
    </source>
</evidence>
<evidence type="ECO:0000313" key="10">
    <source>
        <dbReference type="Proteomes" id="UP001527925"/>
    </source>
</evidence>
<comment type="cofactor">
    <cofactor evidence="1 6">
        <name>pyridoxal 5'-phosphate</name>
        <dbReference type="ChEBI" id="CHEBI:597326"/>
    </cofactor>
</comment>
<evidence type="ECO:0000259" key="8">
    <source>
        <dbReference type="Pfam" id="PF21478"/>
    </source>
</evidence>
<protein>
    <recommendedName>
        <fullName evidence="6">Glycine cleavage system P protein</fullName>
        <ecNumber evidence="6">1.4.4.2</ecNumber>
    </recommendedName>
</protein>
<reference evidence="9 10" key="1">
    <citation type="submission" date="2023-09" db="EMBL/GenBank/DDBJ databases">
        <title>Pangenome analysis of Batrachochytrium dendrobatidis and related Chytrids.</title>
        <authorList>
            <person name="Yacoub M.N."/>
            <person name="Stajich J.E."/>
            <person name="James T.Y."/>
        </authorList>
    </citation>
    <scope>NUCLEOTIDE SEQUENCE [LARGE SCALE GENOMIC DNA]</scope>
    <source>
        <strain evidence="9 10">JEL0888</strain>
    </source>
</reference>
<accession>A0ABR4N4L3</accession>
<dbReference type="InterPro" id="IPR020581">
    <property type="entry name" value="GDC_P"/>
</dbReference>
<keyword evidence="6" id="KW-0809">Transit peptide</keyword>
<dbReference type="Pfam" id="PF02347">
    <property type="entry name" value="GDC-P"/>
    <property type="match status" value="1"/>
</dbReference>
<dbReference type="PANTHER" id="PTHR11773">
    <property type="entry name" value="GLYCINE DEHYDROGENASE, DECARBOXYLATING"/>
    <property type="match status" value="1"/>
</dbReference>
<comment type="similarity">
    <text evidence="2 6">Belongs to the GcvP family.</text>
</comment>
<dbReference type="Pfam" id="PF21478">
    <property type="entry name" value="GcvP2_C"/>
    <property type="match status" value="1"/>
</dbReference>
<dbReference type="Proteomes" id="UP001527925">
    <property type="component" value="Unassembled WGS sequence"/>
</dbReference>
<feature type="domain" description="Glycine cleavage system P-protein N-terminal" evidence="7">
    <location>
        <begin position="21"/>
        <end position="448"/>
    </location>
</feature>
<dbReference type="PANTHER" id="PTHR11773:SF1">
    <property type="entry name" value="GLYCINE DEHYDROGENASE (DECARBOXYLATING), MITOCHONDRIAL"/>
    <property type="match status" value="1"/>
</dbReference>
<dbReference type="InterPro" id="IPR015422">
    <property type="entry name" value="PyrdxlP-dep_Trfase_small"/>
</dbReference>
<comment type="function">
    <text evidence="6">The glycine cleavage system catalyzes the degradation of glycine.</text>
</comment>
<dbReference type="InterPro" id="IPR049316">
    <property type="entry name" value="GDC-P_C"/>
</dbReference>
<feature type="domain" description="Glycine dehydrogenase C-terminal" evidence="8">
    <location>
        <begin position="795"/>
        <end position="916"/>
    </location>
</feature>
<evidence type="ECO:0000256" key="1">
    <source>
        <dbReference type="ARBA" id="ARBA00001933"/>
    </source>
</evidence>
<dbReference type="CDD" id="cd00613">
    <property type="entry name" value="GDC-P"/>
    <property type="match status" value="2"/>
</dbReference>
<dbReference type="InterPro" id="IPR015424">
    <property type="entry name" value="PyrdxlP-dep_Trfase"/>
</dbReference>
<evidence type="ECO:0000256" key="2">
    <source>
        <dbReference type="ARBA" id="ARBA00010756"/>
    </source>
</evidence>
<evidence type="ECO:0000256" key="6">
    <source>
        <dbReference type="RuleBase" id="RU364056"/>
    </source>
</evidence>
<dbReference type="InterPro" id="IPR003437">
    <property type="entry name" value="GcvP"/>
</dbReference>
<organism evidence="9 10">
    <name type="scientific">Polyrhizophydium stewartii</name>
    <dbReference type="NCBI Taxonomy" id="2732419"/>
    <lineage>
        <taxon>Eukaryota</taxon>
        <taxon>Fungi</taxon>
        <taxon>Fungi incertae sedis</taxon>
        <taxon>Chytridiomycota</taxon>
        <taxon>Chytridiomycota incertae sedis</taxon>
        <taxon>Chytridiomycetes</taxon>
        <taxon>Rhizophydiales</taxon>
        <taxon>Rhizophydiales incertae sedis</taxon>
        <taxon>Polyrhizophydium</taxon>
    </lineage>
</organism>
<proteinExistence type="inferred from homology"/>
<dbReference type="EC" id="1.4.4.2" evidence="6"/>
<comment type="caution">
    <text evidence="9">The sequence shown here is derived from an EMBL/GenBank/DDBJ whole genome shotgun (WGS) entry which is preliminary data.</text>
</comment>
<keyword evidence="10" id="KW-1185">Reference proteome</keyword>
<dbReference type="Gene3D" id="3.40.640.10">
    <property type="entry name" value="Type I PLP-dependent aspartate aminotransferase-like (Major domain)"/>
    <property type="match status" value="2"/>
</dbReference>
<comment type="subcellular location">
    <subcellularLocation>
        <location evidence="6">Mitochondrion</location>
    </subcellularLocation>
</comment>
<sequence>MPSARVDPRDAVFEALDTFARRHIGPADAESAAMCAAVGVGSLDGLVAKTVPDNITIANPTRLGPGLSESELLAEVKRIAAMNKVYRSYIGMGYSGTITPPVILRNIMENPGWYTQYTPYQPEISQGRLESLINYQTMVQELTGLDIANASLLDEATAAAEAMLICYSQANRKKDVFFVDHNCLPQTIACVKTRAQGFGINVVVGDFETFDFAAHKGKVAGALIQYPSQFGEVSNYEAFVKRAHDNGALVACATDLLALALLKPPGEFGVDIALGNSQRFGVPLGYGGPHAAFFAVKDALKRRMPGRLIGVSKDATGKPAYRLALQTREQHIRREKATSNICTAQALLANMAAMYAVYHGPDGIRAIAQRVHNLTAILARAISSLGHSVANSAFFDTLKIATAGPAAAVVAAALEKKINLRKIDDAHVGITLDETVTKQDLEDLVAVFAATSPKPAAAAAVLATAAEGISAETPAAAFGANAARTSKYLTHPVFNSYHSETEMLRYITMLMNKDLSLANAMIPLGSCTMKLNATTEMIPVTLPEFGNIHPFVPLDQAEGYKTLIKELEYGIAQATGFDYVSMQPNSGAQGEYTGLRVIKAYLESIGQGHRDVCLIPVSAHGTNPASAAMCGMTVVTVKCDDAGNLDLDDLRAKSEKHKDRLAATMITYPSTYGVFEAGIKEACAIIHANGGQVYMDGANLNAQLGLCKPAEIGADVCHLNNHKTLAIPHGGGGPGMGPIGVKSHLGPFLPGHPVVPTGGSKAIGPVSAAPWGSASILPISWAYMKMLGDDGVRKATQVALLNANYMLRRLEKHYPILYTNKDGFCAHEFIIDCRPFDATSHVQAIDIAKRLHDYGFHSPTMSFPVANTLMIEPTESESKAELDRFCDAMIQIRQEIRDIEEGRQPRDNNVLTNAPHTVDVLIGAEWNRPYSRETAAFPVPSLRRRKFWPTVSRVDDTFGDRNLICSCPPIEDYEQ</sequence>
<evidence type="ECO:0000313" key="9">
    <source>
        <dbReference type="EMBL" id="KAL2914460.1"/>
    </source>
</evidence>
<dbReference type="HAMAP" id="MF_00711">
    <property type="entry name" value="GcvP"/>
    <property type="match status" value="1"/>
</dbReference>
<keyword evidence="6" id="KW-0496">Mitochondrion</keyword>
<keyword evidence="3 6" id="KW-0663">Pyridoxal phosphate</keyword>
<dbReference type="SUPFAM" id="SSF53383">
    <property type="entry name" value="PLP-dependent transferases"/>
    <property type="match status" value="2"/>
</dbReference>
<dbReference type="EMBL" id="JADGIZ020000033">
    <property type="protein sequence ID" value="KAL2914460.1"/>
    <property type="molecule type" value="Genomic_DNA"/>
</dbReference>
<dbReference type="GO" id="GO:0004375">
    <property type="term" value="F:glycine dehydrogenase (decarboxylating) activity"/>
    <property type="evidence" value="ECO:0007669"/>
    <property type="project" value="UniProtKB-EC"/>
</dbReference>
<keyword evidence="4 6" id="KW-0560">Oxidoreductase</keyword>
<gene>
    <name evidence="9" type="primary">GCV2</name>
    <name evidence="9" type="ORF">HK105_206027</name>
</gene>
<evidence type="ECO:0000256" key="3">
    <source>
        <dbReference type="ARBA" id="ARBA00022898"/>
    </source>
</evidence>
<comment type="subunit">
    <text evidence="6">The glycine cleavage system is composed of four proteins: P, T, L and H.</text>
</comment>
<name>A0ABR4N4L3_9FUNG</name>
<evidence type="ECO:0000256" key="4">
    <source>
        <dbReference type="ARBA" id="ARBA00023002"/>
    </source>
</evidence>
<evidence type="ECO:0000259" key="7">
    <source>
        <dbReference type="Pfam" id="PF02347"/>
    </source>
</evidence>
<dbReference type="Gene3D" id="3.90.1150.10">
    <property type="entry name" value="Aspartate Aminotransferase, domain 1"/>
    <property type="match status" value="1"/>
</dbReference>